<organism evidence="2 3">
    <name type="scientific">Lentisphaera profundi</name>
    <dbReference type="NCBI Taxonomy" id="1658616"/>
    <lineage>
        <taxon>Bacteria</taxon>
        <taxon>Pseudomonadati</taxon>
        <taxon>Lentisphaerota</taxon>
        <taxon>Lentisphaeria</taxon>
        <taxon>Lentisphaerales</taxon>
        <taxon>Lentisphaeraceae</taxon>
        <taxon>Lentisphaera</taxon>
    </lineage>
</organism>
<reference evidence="2 3" key="1">
    <citation type="submission" date="2023-02" db="EMBL/GenBank/DDBJ databases">
        <title>Genome sequence of Lentisphaera profundi SAORIC-696.</title>
        <authorList>
            <person name="Kim e."/>
            <person name="Cho J.-C."/>
            <person name="Choi A."/>
            <person name="Kang I."/>
        </authorList>
    </citation>
    <scope>NUCLEOTIDE SEQUENCE [LARGE SCALE GENOMIC DNA]</scope>
    <source>
        <strain evidence="2 3">SAORIC-696</strain>
    </source>
</reference>
<feature type="transmembrane region" description="Helical" evidence="1">
    <location>
        <begin position="12"/>
        <end position="32"/>
    </location>
</feature>
<proteinExistence type="predicted"/>
<evidence type="ECO:0000256" key="1">
    <source>
        <dbReference type="SAM" id="Phobius"/>
    </source>
</evidence>
<gene>
    <name evidence="2" type="ORF">PQO03_10460</name>
</gene>
<keyword evidence="1" id="KW-0472">Membrane</keyword>
<accession>A0ABY7VPQ0</accession>
<evidence type="ECO:0000313" key="2">
    <source>
        <dbReference type="EMBL" id="WDE96135.1"/>
    </source>
</evidence>
<keyword evidence="1" id="KW-1133">Transmembrane helix</keyword>
<sequence>MIFSKTYPKHFLLIVSCAPLLLIISGLIILTFAGFSWFYALGISLLFLGIRFPVTAISSFVMRNIFKEELKNLSDSNWMGLFIEDNATSDNLKLIPDDFAVLTKEGDQYFIIRSNKQKSLFPLQQISFAEESQNDFFCNISCTDQYQQSIFPYTISPVYSGDNWYISSSGQKRFEWFLSWLEIETEEVHFHSDDEVLHNS</sequence>
<name>A0ABY7VPQ0_9BACT</name>
<dbReference type="RefSeq" id="WP_274150190.1">
    <property type="nucleotide sequence ID" value="NZ_CP117811.1"/>
</dbReference>
<feature type="transmembrane region" description="Helical" evidence="1">
    <location>
        <begin position="38"/>
        <end position="61"/>
    </location>
</feature>
<dbReference type="Proteomes" id="UP001214250">
    <property type="component" value="Chromosome 1"/>
</dbReference>
<dbReference type="EMBL" id="CP117811">
    <property type="protein sequence ID" value="WDE96135.1"/>
    <property type="molecule type" value="Genomic_DNA"/>
</dbReference>
<evidence type="ECO:0000313" key="3">
    <source>
        <dbReference type="Proteomes" id="UP001214250"/>
    </source>
</evidence>
<protein>
    <submittedName>
        <fullName evidence="2">Uncharacterized protein</fullName>
    </submittedName>
</protein>
<keyword evidence="1" id="KW-0812">Transmembrane</keyword>
<keyword evidence="3" id="KW-1185">Reference proteome</keyword>